<gene>
    <name evidence="8" type="ORF">HN018_14815</name>
</gene>
<accession>A0A6M8HWR7</accession>
<evidence type="ECO:0000256" key="2">
    <source>
        <dbReference type="ARBA" id="ARBA00022475"/>
    </source>
</evidence>
<keyword evidence="4 7" id="KW-1133">Transmembrane helix</keyword>
<keyword evidence="9" id="KW-1185">Reference proteome</keyword>
<evidence type="ECO:0000313" key="9">
    <source>
        <dbReference type="Proteomes" id="UP000500767"/>
    </source>
</evidence>
<dbReference type="Proteomes" id="UP000500767">
    <property type="component" value="Chromosome"/>
</dbReference>
<dbReference type="EMBL" id="CP053708">
    <property type="protein sequence ID" value="QKE92676.1"/>
    <property type="molecule type" value="Genomic_DNA"/>
</dbReference>
<keyword evidence="2" id="KW-1003">Cell membrane</keyword>
<reference evidence="8 9" key="1">
    <citation type="journal article" date="2014" name="World J. Microbiol. Biotechnol.">
        <title>Biodiversity and physiological characteristics of Antarctic and Arctic lichens-associated bacteria.</title>
        <authorList>
            <person name="Lee Y.M."/>
            <person name="Kim E.H."/>
            <person name="Lee H.K."/>
            <person name="Hong S.G."/>
        </authorList>
    </citation>
    <scope>NUCLEOTIDE SEQUENCE [LARGE SCALE GENOMIC DNA]</scope>
    <source>
        <strain evidence="8 9">PAMC 26569</strain>
    </source>
</reference>
<proteinExistence type="predicted"/>
<comment type="subcellular location">
    <subcellularLocation>
        <location evidence="1">Cell membrane</location>
        <topology evidence="1">Multi-pass membrane protein</topology>
    </subcellularLocation>
</comment>
<feature type="transmembrane region" description="Helical" evidence="7">
    <location>
        <begin position="225"/>
        <end position="245"/>
    </location>
</feature>
<feature type="transmembrane region" description="Helical" evidence="7">
    <location>
        <begin position="295"/>
        <end position="316"/>
    </location>
</feature>
<dbReference type="GO" id="GO:0005886">
    <property type="term" value="C:plasma membrane"/>
    <property type="evidence" value="ECO:0007669"/>
    <property type="project" value="UniProtKB-SubCell"/>
</dbReference>
<dbReference type="PIRSF" id="PIRSF035875">
    <property type="entry name" value="RNase_BN"/>
    <property type="match status" value="1"/>
</dbReference>
<evidence type="ECO:0000256" key="7">
    <source>
        <dbReference type="SAM" id="Phobius"/>
    </source>
</evidence>
<dbReference type="AlphaFoldDB" id="A0A6M8HWR7"/>
<feature type="region of interest" description="Disordered" evidence="6">
    <location>
        <begin position="1"/>
        <end position="41"/>
    </location>
</feature>
<feature type="transmembrane region" description="Helical" evidence="7">
    <location>
        <begin position="177"/>
        <end position="205"/>
    </location>
</feature>
<feature type="transmembrane region" description="Helical" evidence="7">
    <location>
        <begin position="138"/>
        <end position="165"/>
    </location>
</feature>
<feature type="transmembrane region" description="Helical" evidence="7">
    <location>
        <begin position="257"/>
        <end position="283"/>
    </location>
</feature>
<keyword evidence="5 7" id="KW-0472">Membrane</keyword>
<evidence type="ECO:0000313" key="8">
    <source>
        <dbReference type="EMBL" id="QKE92676.1"/>
    </source>
</evidence>
<evidence type="ECO:0000256" key="5">
    <source>
        <dbReference type="ARBA" id="ARBA00023136"/>
    </source>
</evidence>
<dbReference type="KEGG" id="lck:HN018_14815"/>
<dbReference type="PANTHER" id="PTHR30213">
    <property type="entry name" value="INNER MEMBRANE PROTEIN YHJD"/>
    <property type="match status" value="1"/>
</dbReference>
<name>A0A6M8HWR7_9PROT</name>
<feature type="compositionally biased region" description="Basic and acidic residues" evidence="6">
    <location>
        <begin position="8"/>
        <end position="22"/>
    </location>
</feature>
<dbReference type="NCBIfam" id="TIGR00765">
    <property type="entry name" value="yihY_not_rbn"/>
    <property type="match status" value="1"/>
</dbReference>
<evidence type="ECO:0000256" key="6">
    <source>
        <dbReference type="SAM" id="MobiDB-lite"/>
    </source>
</evidence>
<sequence length="352" mass="38030">MKQPESGADDRPDQTPGARDDVVETPVVPSEADRELGRGAKQPTHIPWAGWKKVLKRTFSEMISDRIGLAAAGCAFYATLALFPAISTMVSVYGLAFDPNTVEPQLRVLRNLLPRPAFQLISERVHTLVAQPRGTLTISLIIGTLITLWSASAGTKSMIAALNIAYEEAETRSFVRFQITALSMTLCAILGAALAVALLVFLPAVLEFIPTHFGFEAVEAGTQTLLRLGSPVVMLLFVGLAFSLLYRFGPSRRVAGWHWITPGSMVATLLWLLASIGFSYYVGHVASYDATYGPLGAVVGIMMWFFVTAYVVLLGAELNAELELQTAMDSTAGTPRPIGRRGAYVADHVADD</sequence>
<protein>
    <submittedName>
        <fullName evidence="8">YihY/virulence factor BrkB family protein</fullName>
    </submittedName>
</protein>
<dbReference type="InterPro" id="IPR017039">
    <property type="entry name" value="Virul_fac_BrkB"/>
</dbReference>
<evidence type="ECO:0000256" key="4">
    <source>
        <dbReference type="ARBA" id="ARBA00022989"/>
    </source>
</evidence>
<evidence type="ECO:0000256" key="1">
    <source>
        <dbReference type="ARBA" id="ARBA00004651"/>
    </source>
</evidence>
<feature type="transmembrane region" description="Helical" evidence="7">
    <location>
        <begin position="67"/>
        <end position="96"/>
    </location>
</feature>
<organism evidence="8 9">
    <name type="scientific">Lichenicola cladoniae</name>
    <dbReference type="NCBI Taxonomy" id="1484109"/>
    <lineage>
        <taxon>Bacteria</taxon>
        <taxon>Pseudomonadati</taxon>
        <taxon>Pseudomonadota</taxon>
        <taxon>Alphaproteobacteria</taxon>
        <taxon>Acetobacterales</taxon>
        <taxon>Acetobacteraceae</taxon>
        <taxon>Lichenicola</taxon>
    </lineage>
</organism>
<keyword evidence="3 7" id="KW-0812">Transmembrane</keyword>
<dbReference type="Pfam" id="PF03631">
    <property type="entry name" value="Virul_fac_BrkB"/>
    <property type="match status" value="1"/>
</dbReference>
<evidence type="ECO:0000256" key="3">
    <source>
        <dbReference type="ARBA" id="ARBA00022692"/>
    </source>
</evidence>
<dbReference type="PANTHER" id="PTHR30213:SF0">
    <property type="entry name" value="UPF0761 MEMBRANE PROTEIN YIHY"/>
    <property type="match status" value="1"/>
</dbReference>